<dbReference type="EMBL" id="JROC01000032">
    <property type="protein sequence ID" value="KGL66808.1"/>
    <property type="molecule type" value="Genomic_DNA"/>
</dbReference>
<reference evidence="6 10" key="3">
    <citation type="submission" date="2020-10" db="EMBL/GenBank/DDBJ databases">
        <title>Genome sequencing of Lactobacillus mucosae KCTC 21011.</title>
        <authorList>
            <person name="Kim J."/>
        </authorList>
    </citation>
    <scope>NUCLEOTIDE SEQUENCE [LARGE SCALE GENOMIC DNA]</scope>
    <source>
        <strain evidence="6 10">LM011</strain>
    </source>
</reference>
<dbReference type="InterPro" id="IPR002123">
    <property type="entry name" value="Plipid/glycerol_acylTrfase"/>
</dbReference>
<evidence type="ECO:0000313" key="8">
    <source>
        <dbReference type="Proteomes" id="UP000030001"/>
    </source>
</evidence>
<dbReference type="EMBL" id="CABFNH010000029">
    <property type="protein sequence ID" value="VTZ92861.1"/>
    <property type="molecule type" value="Genomic_DNA"/>
</dbReference>
<evidence type="ECO:0000256" key="2">
    <source>
        <dbReference type="ARBA" id="ARBA00023315"/>
    </source>
</evidence>
<keyword evidence="1 4" id="KW-0808">Transferase</keyword>
<dbReference type="PANTHER" id="PTHR10434:SF40">
    <property type="entry name" value="1-ACYL-SN-GLYCEROL-3-PHOSPHATE ACYLTRANSFERASE"/>
    <property type="match status" value="1"/>
</dbReference>
<dbReference type="SUPFAM" id="SSF69593">
    <property type="entry name" value="Glycerol-3-phosphate (1)-acyltransferase"/>
    <property type="match status" value="1"/>
</dbReference>
<feature type="domain" description="Phospholipid/glycerol acyltransferase" evidence="3">
    <location>
        <begin position="34"/>
        <end position="144"/>
    </location>
</feature>
<dbReference type="EMBL" id="JAQOND010000019">
    <property type="protein sequence ID" value="MDC2827624.1"/>
    <property type="molecule type" value="Genomic_DNA"/>
</dbReference>
<keyword evidence="2 4" id="KW-0012">Acyltransferase</keyword>
<dbReference type="PANTHER" id="PTHR10434">
    <property type="entry name" value="1-ACYL-SN-GLYCEROL-3-PHOSPHATE ACYLTRANSFERASE"/>
    <property type="match status" value="1"/>
</dbReference>
<accession>A0A099YD32</accession>
<reference evidence="5" key="4">
    <citation type="submission" date="2023-01" db="EMBL/GenBank/DDBJ databases">
        <title>Genome analysis of 13 Lactobacillus isolated from gut of wild boar.</title>
        <authorList>
            <person name="Papp P."/>
            <person name="Libisch B."/>
            <person name="Nagy T."/>
            <person name="Olasz F."/>
        </authorList>
    </citation>
    <scope>NUCLEOTIDE SEQUENCE</scope>
    <source>
        <strain evidence="5">F108</strain>
    </source>
</reference>
<gene>
    <name evidence="7" type="primary">plsC</name>
    <name evidence="6" type="ORF">LM011_06870</name>
    <name evidence="7" type="ORF">LMUP508_01807</name>
    <name evidence="4" type="ORF">LX03_05720</name>
    <name evidence="5" type="ORF">PO158_04890</name>
</gene>
<dbReference type="Proteomes" id="UP000030001">
    <property type="component" value="Unassembled WGS sequence"/>
</dbReference>
<evidence type="ECO:0000313" key="4">
    <source>
        <dbReference type="EMBL" id="KGL66808.1"/>
    </source>
</evidence>
<organism evidence="4 8">
    <name type="scientific">Limosilactobacillus mucosae</name>
    <name type="common">Lactobacillus mucosae</name>
    <dbReference type="NCBI Taxonomy" id="97478"/>
    <lineage>
        <taxon>Bacteria</taxon>
        <taxon>Bacillati</taxon>
        <taxon>Bacillota</taxon>
        <taxon>Bacilli</taxon>
        <taxon>Lactobacillales</taxon>
        <taxon>Lactobacillaceae</taxon>
        <taxon>Limosilactobacillus</taxon>
    </lineage>
</organism>
<evidence type="ECO:0000313" key="5">
    <source>
        <dbReference type="EMBL" id="MDC2827624.1"/>
    </source>
</evidence>
<dbReference type="Proteomes" id="UP000593929">
    <property type="component" value="Chromosome"/>
</dbReference>
<dbReference type="EMBL" id="CP062966">
    <property type="protein sequence ID" value="QOL69127.1"/>
    <property type="molecule type" value="Genomic_DNA"/>
</dbReference>
<reference evidence="4 8" key="1">
    <citation type="submission" date="2014-09" db="EMBL/GenBank/DDBJ databases">
        <title>Lactobacillus mucosae CRL573 Genome Sequencing.</title>
        <authorList>
            <person name="Bleckwedel J."/>
            <person name="Teran L.C."/>
            <person name="Bonacina J."/>
            <person name="Saavedra L."/>
            <person name="Mozzi F.B."/>
            <person name="Raya R.R."/>
        </authorList>
    </citation>
    <scope>NUCLEOTIDE SEQUENCE [LARGE SCALE GENOMIC DNA]</scope>
    <source>
        <strain evidence="4 8">CRL573</strain>
    </source>
</reference>
<proteinExistence type="predicted"/>
<dbReference type="Proteomes" id="UP000365705">
    <property type="component" value="Unassembled WGS sequence"/>
</dbReference>
<dbReference type="Pfam" id="PF01553">
    <property type="entry name" value="Acyltransferase"/>
    <property type="match status" value="1"/>
</dbReference>
<dbReference type="CDD" id="cd07989">
    <property type="entry name" value="LPLAT_AGPAT-like"/>
    <property type="match status" value="1"/>
</dbReference>
<dbReference type="EC" id="2.3.1.-" evidence="7"/>
<dbReference type="SMART" id="SM00563">
    <property type="entry name" value="PlsC"/>
    <property type="match status" value="1"/>
</dbReference>
<evidence type="ECO:0000313" key="6">
    <source>
        <dbReference type="EMBL" id="QOL69127.1"/>
    </source>
</evidence>
<dbReference type="RefSeq" id="WP_006499144.1">
    <property type="nucleotide sequence ID" value="NZ_CABFNH010000029.1"/>
</dbReference>
<evidence type="ECO:0000256" key="1">
    <source>
        <dbReference type="ARBA" id="ARBA00022679"/>
    </source>
</evidence>
<reference evidence="7 9" key="2">
    <citation type="submission" date="2019-06" db="EMBL/GenBank/DDBJ databases">
        <authorList>
            <person name="Rodrigo-Torres L."/>
            <person name="Arahal R. D."/>
            <person name="Lucena T."/>
        </authorList>
    </citation>
    <scope>NUCLEOTIDE SEQUENCE [LARGE SCALE GENOMIC DNA]</scope>
    <source>
        <strain evidence="7 9">INIA P508</strain>
    </source>
</reference>
<evidence type="ECO:0000313" key="10">
    <source>
        <dbReference type="Proteomes" id="UP000593929"/>
    </source>
</evidence>
<name>A0A099YD32_LIMMU</name>
<evidence type="ECO:0000313" key="9">
    <source>
        <dbReference type="Proteomes" id="UP000365705"/>
    </source>
</evidence>
<dbReference type="GO" id="GO:0006654">
    <property type="term" value="P:phosphatidic acid biosynthetic process"/>
    <property type="evidence" value="ECO:0007669"/>
    <property type="project" value="TreeGrafter"/>
</dbReference>
<protein>
    <submittedName>
        <fullName evidence="5">1-acyl-sn-glycerol-3-phosphate acyltransferase</fullName>
        <ecNumber evidence="7">2.3.1.-</ecNumber>
    </submittedName>
    <submittedName>
        <fullName evidence="4">Acyl-phosphate glycerol 3-phosphate acyltransferase</fullName>
    </submittedName>
</protein>
<dbReference type="AlphaFoldDB" id="A0A099YD32"/>
<sequence length="212" mass="24612">MLYDFLVHLVNPLLTLFNGRPQIEHKDRLPEGNYIIVAPHRTWMDPVLLALAVYPKKFTFMAKEELFKGRFANWFLRKLGAFPVNRKNPGPSAIKTPVRLLKNSDRSTIIFPTGSRYSSKIKGGALIIAKMANVPLVPAVYQGPLKLSGIFKRQKRKISFGEPIYIDRKMRLTDENQQELERQMQTAFDQLDNELDPNYHYYMPEKPKNDDF</sequence>
<dbReference type="GO" id="GO:0003841">
    <property type="term" value="F:1-acylglycerol-3-phosphate O-acyltransferase activity"/>
    <property type="evidence" value="ECO:0007669"/>
    <property type="project" value="TreeGrafter"/>
</dbReference>
<evidence type="ECO:0000313" key="7">
    <source>
        <dbReference type="EMBL" id="VTZ92861.1"/>
    </source>
</evidence>
<dbReference type="Proteomes" id="UP001218021">
    <property type="component" value="Unassembled WGS sequence"/>
</dbReference>
<evidence type="ECO:0000259" key="3">
    <source>
        <dbReference type="SMART" id="SM00563"/>
    </source>
</evidence>